<keyword evidence="2" id="KW-0645">Protease</keyword>
<organism evidence="2 3">
    <name type="scientific">Pedobacter caeni</name>
    <dbReference type="NCBI Taxonomy" id="288992"/>
    <lineage>
        <taxon>Bacteria</taxon>
        <taxon>Pseudomonadati</taxon>
        <taxon>Bacteroidota</taxon>
        <taxon>Sphingobacteriia</taxon>
        <taxon>Sphingobacteriales</taxon>
        <taxon>Sphingobacteriaceae</taxon>
        <taxon>Pedobacter</taxon>
    </lineage>
</organism>
<dbReference type="STRING" id="288992.SAMN04488522_102444"/>
<dbReference type="Pfam" id="PF13620">
    <property type="entry name" value="CarboxypepD_reg"/>
    <property type="match status" value="1"/>
</dbReference>
<dbReference type="AlphaFoldDB" id="A0A1M4ZSN1"/>
<dbReference type="EMBL" id="FQUQ01000002">
    <property type="protein sequence ID" value="SHF21014.1"/>
    <property type="molecule type" value="Genomic_DNA"/>
</dbReference>
<protein>
    <submittedName>
        <fullName evidence="2">Carboxypeptidase regulatory-like domain-containing protein</fullName>
    </submittedName>
</protein>
<dbReference type="SUPFAM" id="SSF49464">
    <property type="entry name" value="Carboxypeptidase regulatory domain-like"/>
    <property type="match status" value="1"/>
</dbReference>
<feature type="chain" id="PRO_5012522160" evidence="1">
    <location>
        <begin position="20"/>
        <end position="887"/>
    </location>
</feature>
<proteinExistence type="predicted"/>
<keyword evidence="2" id="KW-0121">Carboxypeptidase</keyword>
<dbReference type="RefSeq" id="WP_084528720.1">
    <property type="nucleotide sequence ID" value="NZ_FQUQ01000002.1"/>
</dbReference>
<evidence type="ECO:0000256" key="1">
    <source>
        <dbReference type="SAM" id="SignalP"/>
    </source>
</evidence>
<dbReference type="InterPro" id="IPR008969">
    <property type="entry name" value="CarboxyPept-like_regulatory"/>
</dbReference>
<keyword evidence="1" id="KW-0732">Signal</keyword>
<reference evidence="3" key="1">
    <citation type="submission" date="2016-11" db="EMBL/GenBank/DDBJ databases">
        <authorList>
            <person name="Varghese N."/>
            <person name="Submissions S."/>
        </authorList>
    </citation>
    <scope>NUCLEOTIDE SEQUENCE [LARGE SCALE GENOMIC DNA]</scope>
    <source>
        <strain evidence="3">DSM 16990</strain>
    </source>
</reference>
<keyword evidence="2" id="KW-0378">Hydrolase</keyword>
<dbReference type="Proteomes" id="UP000184287">
    <property type="component" value="Unassembled WGS sequence"/>
</dbReference>
<keyword evidence="3" id="KW-1185">Reference proteome</keyword>
<name>A0A1M4ZSN1_9SPHI</name>
<evidence type="ECO:0000313" key="3">
    <source>
        <dbReference type="Proteomes" id="UP000184287"/>
    </source>
</evidence>
<evidence type="ECO:0000313" key="2">
    <source>
        <dbReference type="EMBL" id="SHF21014.1"/>
    </source>
</evidence>
<sequence length="887" mass="100416">MLKRAFSLFLFLSLQMALCFGQSRIFGSVSDSTGVSITSASVTIIDQSGAGVVFSGTDDQGRFNIGIPQRADLSIKVSAIGFKPFLLALKNAGGGELFVKLVSNVTRLQEVTIKSGSPVSKSLDTIKYNVSHFRENQDRVIADVIARMPGIQVDEKGGISFNGKRISKVYIDGENLLDRNYKLATENIPAGAVDQLQVIEADQPVKALKGYVRSDDVAINLTLSNTARTIITNTAQLGAGNRAYFGELSSLMFKKKSKAISTFKANNIGLDLLNEMEEVGEPSSAELKLRRSQSYLSMQSEIIPDVQQKYYLMNNDFSGSINPLLSLGRDWTMRLNLSSSQFKRKYRFSNHLAYFLASADTISYDEHQDNTYRQQSWNAKVQLEKNSRNIYFRSQTSLEMPRWKRNGQTTQNDQPFEQRQPAYYHSLSNLTTVVKALGRESLIEYRSLVQHQKNDEQLLISPGIHQQLLNGGAEYLKAAQQVLTEDLVIEQNIALRKKIDQLVISASAGLALEKNRLFSHLGVTGLTGEERLPGPEFRNDIGFQHLELKGNLSALYQFKNGSLNLSLAPGLNLITYQDHVKQVESKQNYFNPNPALSFRMNAGKFSQLQLDYSSATAFGEIKDVYSGLMLVNFRQFNSNDIPLPRTDHQNLSARYAFRRPINMFFYNIELSYLSSKQNYISSFMIDRGLTRAIAIDFDNRMQQYNLGANLSKYVFFIGTNVSFRANLNLQKGNTVYNNEVNPFEAIQLNAGSSLRKKISARISLAVIYDFMQTINHQQSLNQRLETVVERHKVRAEWTHRVNSRLFYQINYSMVNFNQSLQQQTKNEFFDISLRYSPKKIAGSFELQCINVVGQDQYSQSSSNANELSIYAMPLRQRTFLFKYSFNF</sequence>
<dbReference type="OrthoDB" id="603275at2"/>
<dbReference type="SUPFAM" id="SSF56935">
    <property type="entry name" value="Porins"/>
    <property type="match status" value="1"/>
</dbReference>
<feature type="signal peptide" evidence="1">
    <location>
        <begin position="1"/>
        <end position="19"/>
    </location>
</feature>
<dbReference type="GO" id="GO:0004180">
    <property type="term" value="F:carboxypeptidase activity"/>
    <property type="evidence" value="ECO:0007669"/>
    <property type="project" value="UniProtKB-KW"/>
</dbReference>
<gene>
    <name evidence="2" type="ORF">SAMN04488522_102444</name>
</gene>
<accession>A0A1M4ZSN1</accession>